<evidence type="ECO:0000256" key="3">
    <source>
        <dbReference type="ARBA" id="ARBA00022884"/>
    </source>
</evidence>
<evidence type="ECO:0000256" key="6">
    <source>
        <dbReference type="ARBA" id="ARBA00035243"/>
    </source>
</evidence>
<dbReference type="FunFam" id="3.30.160.810:FF:000001">
    <property type="entry name" value="50S ribosomal protein L3"/>
    <property type="match status" value="1"/>
</dbReference>
<evidence type="ECO:0000313" key="8">
    <source>
        <dbReference type="EMBL" id="SIN71581.1"/>
    </source>
</evidence>
<dbReference type="InterPro" id="IPR000597">
    <property type="entry name" value="Ribosomal_uL3"/>
</dbReference>
<dbReference type="Pfam" id="PF00297">
    <property type="entry name" value="Ribosomal_L3"/>
    <property type="match status" value="1"/>
</dbReference>
<dbReference type="Gene3D" id="3.30.160.810">
    <property type="match status" value="1"/>
</dbReference>
<proteinExistence type="inferred from homology"/>
<accession>A0A1N6DL76</accession>
<keyword evidence="3 7" id="KW-0694">RNA-binding</keyword>
<reference evidence="9" key="1">
    <citation type="submission" date="2016-11" db="EMBL/GenBank/DDBJ databases">
        <authorList>
            <person name="Varghese N."/>
            <person name="Submissions S."/>
        </authorList>
    </citation>
    <scope>NUCLEOTIDE SEQUENCE [LARGE SCALE GENOMIC DNA]</scope>
    <source>
        <strain evidence="9">DSM 17456</strain>
    </source>
</reference>
<comment type="subunit">
    <text evidence="7">Part of the 50S ribosomal subunit. Forms a cluster with proteins L14 and L19.</text>
</comment>
<evidence type="ECO:0000313" key="9">
    <source>
        <dbReference type="Proteomes" id="UP000184694"/>
    </source>
</evidence>
<dbReference type="SUPFAM" id="SSF50447">
    <property type="entry name" value="Translation proteins"/>
    <property type="match status" value="1"/>
</dbReference>
<dbReference type="RefSeq" id="WP_074215173.1">
    <property type="nucleotide sequence ID" value="NZ_FSRG01000003.1"/>
</dbReference>
<dbReference type="InterPro" id="IPR009000">
    <property type="entry name" value="Transl_B-barrel_sf"/>
</dbReference>
<dbReference type="NCBIfam" id="TIGR03625">
    <property type="entry name" value="L3_bact"/>
    <property type="match status" value="1"/>
</dbReference>
<dbReference type="GO" id="GO:0003735">
    <property type="term" value="F:structural constituent of ribosome"/>
    <property type="evidence" value="ECO:0007669"/>
    <property type="project" value="UniProtKB-UniRule"/>
</dbReference>
<gene>
    <name evidence="7" type="primary">rplC</name>
    <name evidence="8" type="ORF">SAMN02745161_0274</name>
</gene>
<keyword evidence="9" id="KW-1185">Reference proteome</keyword>
<keyword evidence="4 7" id="KW-0689">Ribosomal protein</keyword>
<dbReference type="Gene3D" id="2.40.30.10">
    <property type="entry name" value="Translation factors"/>
    <property type="match status" value="1"/>
</dbReference>
<evidence type="ECO:0000256" key="5">
    <source>
        <dbReference type="ARBA" id="ARBA00023274"/>
    </source>
</evidence>
<keyword evidence="2 7" id="KW-0699">rRNA-binding</keyword>
<evidence type="ECO:0000256" key="4">
    <source>
        <dbReference type="ARBA" id="ARBA00022980"/>
    </source>
</evidence>
<sequence length="209" mass="22367">MTEKLGILGRKVGMTRIFANDGSAVAVTVIEAGPCPVIQKKDAATDGYNAVQIAFGDAKEKHVTKAMRGHFEKAGRGLFRNTCEIRLEEAPELEVGQDITAEIFAAGEKVRVTGTTIGKGFQGVMKRWNFGGMPASHGHEKVHRSPGSIGHATFPGKVFKGKKMPGHMGNVRQTTSNLEVVAVRADENLILVKGAVPGPKNGLVLVRKQ</sequence>
<dbReference type="AlphaFoldDB" id="A0A1N6DL76"/>
<comment type="function">
    <text evidence="7">One of the primary rRNA binding proteins, it binds directly near the 3'-end of the 23S rRNA, where it nucleates assembly of the 50S subunit.</text>
</comment>
<dbReference type="PANTHER" id="PTHR11229:SF16">
    <property type="entry name" value="LARGE RIBOSOMAL SUBUNIT PROTEIN UL3C"/>
    <property type="match status" value="1"/>
</dbReference>
<dbReference type="PANTHER" id="PTHR11229">
    <property type="entry name" value="50S RIBOSOMAL PROTEIN L3"/>
    <property type="match status" value="1"/>
</dbReference>
<dbReference type="Proteomes" id="UP000184694">
    <property type="component" value="Unassembled WGS sequence"/>
</dbReference>
<name>A0A1N6DL76_9BACT</name>
<evidence type="ECO:0000256" key="2">
    <source>
        <dbReference type="ARBA" id="ARBA00022730"/>
    </source>
</evidence>
<organism evidence="8 9">
    <name type="scientific">Halodesulfovibrio marinisediminis DSM 17456</name>
    <dbReference type="NCBI Taxonomy" id="1121457"/>
    <lineage>
        <taxon>Bacteria</taxon>
        <taxon>Pseudomonadati</taxon>
        <taxon>Thermodesulfobacteriota</taxon>
        <taxon>Desulfovibrionia</taxon>
        <taxon>Desulfovibrionales</taxon>
        <taxon>Desulfovibrionaceae</taxon>
        <taxon>Halodesulfovibrio</taxon>
    </lineage>
</organism>
<dbReference type="GO" id="GO:0006412">
    <property type="term" value="P:translation"/>
    <property type="evidence" value="ECO:0007669"/>
    <property type="project" value="UniProtKB-UniRule"/>
</dbReference>
<dbReference type="FunFam" id="2.40.30.10:FF:000004">
    <property type="entry name" value="50S ribosomal protein L3"/>
    <property type="match status" value="1"/>
</dbReference>
<dbReference type="STRING" id="1121457.SAMN02745161_0274"/>
<dbReference type="GO" id="GO:0019843">
    <property type="term" value="F:rRNA binding"/>
    <property type="evidence" value="ECO:0007669"/>
    <property type="project" value="UniProtKB-UniRule"/>
</dbReference>
<evidence type="ECO:0000256" key="1">
    <source>
        <dbReference type="ARBA" id="ARBA00006540"/>
    </source>
</evidence>
<dbReference type="OrthoDB" id="9806135at2"/>
<dbReference type="InterPro" id="IPR019927">
    <property type="entry name" value="Ribosomal_uL3_bac/org-type"/>
</dbReference>
<comment type="similarity">
    <text evidence="1 7">Belongs to the universal ribosomal protein uL3 family.</text>
</comment>
<evidence type="ECO:0000256" key="7">
    <source>
        <dbReference type="HAMAP-Rule" id="MF_01325"/>
    </source>
</evidence>
<dbReference type="EMBL" id="FSRG01000003">
    <property type="protein sequence ID" value="SIN71581.1"/>
    <property type="molecule type" value="Genomic_DNA"/>
</dbReference>
<keyword evidence="5 7" id="KW-0687">Ribonucleoprotein</keyword>
<dbReference type="GO" id="GO:0022625">
    <property type="term" value="C:cytosolic large ribosomal subunit"/>
    <property type="evidence" value="ECO:0007669"/>
    <property type="project" value="TreeGrafter"/>
</dbReference>
<protein>
    <recommendedName>
        <fullName evidence="6 7">Large ribosomal subunit protein uL3</fullName>
    </recommendedName>
</protein>
<dbReference type="HAMAP" id="MF_01325_B">
    <property type="entry name" value="Ribosomal_uL3_B"/>
    <property type="match status" value="1"/>
</dbReference>